<keyword evidence="2" id="KW-0347">Helicase</keyword>
<dbReference type="Proteomes" id="UP001524586">
    <property type="component" value="Unassembled WGS sequence"/>
</dbReference>
<evidence type="ECO:0000313" key="3">
    <source>
        <dbReference type="Proteomes" id="UP001524586"/>
    </source>
</evidence>
<organism evidence="2 3">
    <name type="scientific">Methylomonas rivi</name>
    <dbReference type="NCBI Taxonomy" id="2952226"/>
    <lineage>
        <taxon>Bacteria</taxon>
        <taxon>Pseudomonadati</taxon>
        <taxon>Pseudomonadota</taxon>
        <taxon>Gammaproteobacteria</taxon>
        <taxon>Methylococcales</taxon>
        <taxon>Methylococcaceae</taxon>
        <taxon>Methylomonas</taxon>
    </lineage>
</organism>
<gene>
    <name evidence="2" type="ORF">NP596_12170</name>
</gene>
<dbReference type="PANTHER" id="PTHR47396">
    <property type="entry name" value="TYPE I RESTRICTION ENZYME ECOKI R PROTEIN"/>
    <property type="match status" value="1"/>
</dbReference>
<dbReference type="Gene3D" id="3.90.1570.30">
    <property type="match status" value="1"/>
</dbReference>
<dbReference type="InterPro" id="IPR006935">
    <property type="entry name" value="Helicase/UvrB_N"/>
</dbReference>
<reference evidence="2 3" key="1">
    <citation type="submission" date="2022-07" db="EMBL/GenBank/DDBJ databases">
        <title>Methylomonas rivi sp. nov., Methylomonas rosea sp. nov., Methylomonas aureus sp. nov. and Methylomonas subterranea sp. nov., four novel methanotrophs isolated from a freshwater creek and the deep terrestrial subsurface.</title>
        <authorList>
            <person name="Abin C."/>
            <person name="Sankaranarayanan K."/>
            <person name="Garner C."/>
            <person name="Sindelar R."/>
            <person name="Kotary K."/>
            <person name="Garner R."/>
            <person name="Barclay S."/>
            <person name="Lawson P."/>
            <person name="Krumholz L."/>
        </authorList>
    </citation>
    <scope>NUCLEOTIDE SEQUENCE [LARGE SCALE GENOMIC DNA]</scope>
    <source>
        <strain evidence="2 3">WSC-6</strain>
    </source>
</reference>
<dbReference type="Gene3D" id="3.40.50.300">
    <property type="entry name" value="P-loop containing nucleotide triphosphate hydrolases"/>
    <property type="match status" value="1"/>
</dbReference>
<dbReference type="InterPro" id="IPR007409">
    <property type="entry name" value="Restrct_endonuc_type1_HsdR_N"/>
</dbReference>
<evidence type="ECO:0000259" key="1">
    <source>
        <dbReference type="PROSITE" id="PS51192"/>
    </source>
</evidence>
<dbReference type="InterPro" id="IPR050742">
    <property type="entry name" value="Helicase_Restrict-Modif_Enz"/>
</dbReference>
<dbReference type="InterPro" id="IPR014001">
    <property type="entry name" value="Helicase_ATP-bd"/>
</dbReference>
<evidence type="ECO:0000313" key="2">
    <source>
        <dbReference type="EMBL" id="MCQ8129209.1"/>
    </source>
</evidence>
<keyword evidence="2" id="KW-0067">ATP-binding</keyword>
<dbReference type="PROSITE" id="PS51192">
    <property type="entry name" value="HELICASE_ATP_BIND_1"/>
    <property type="match status" value="1"/>
</dbReference>
<dbReference type="SUPFAM" id="SSF52540">
    <property type="entry name" value="P-loop containing nucleoside triphosphate hydrolases"/>
    <property type="match status" value="1"/>
</dbReference>
<accession>A0ABT1U5S9</accession>
<dbReference type="Pfam" id="PF04851">
    <property type="entry name" value="ResIII"/>
    <property type="match status" value="1"/>
</dbReference>
<keyword evidence="2" id="KW-0378">Hydrolase</keyword>
<dbReference type="Pfam" id="PF04313">
    <property type="entry name" value="HSDR_N"/>
    <property type="match status" value="1"/>
</dbReference>
<protein>
    <submittedName>
        <fullName evidence="2">DEAD/DEAH box helicase family protein</fullName>
    </submittedName>
</protein>
<name>A0ABT1U5S9_9GAMM</name>
<dbReference type="RefSeq" id="WP_256615635.1">
    <property type="nucleotide sequence ID" value="NZ_JANIBK010000061.1"/>
</dbReference>
<dbReference type="SMART" id="SM00487">
    <property type="entry name" value="DEXDc"/>
    <property type="match status" value="1"/>
</dbReference>
<proteinExistence type="predicted"/>
<keyword evidence="3" id="KW-1185">Reference proteome</keyword>
<dbReference type="EMBL" id="JANIBK010000061">
    <property type="protein sequence ID" value="MCQ8129209.1"/>
    <property type="molecule type" value="Genomic_DNA"/>
</dbReference>
<keyword evidence="2" id="KW-0547">Nucleotide-binding</keyword>
<dbReference type="PANTHER" id="PTHR47396:SF1">
    <property type="entry name" value="ATP-DEPENDENT HELICASE IRC3-RELATED"/>
    <property type="match status" value="1"/>
</dbReference>
<dbReference type="GO" id="GO:0004386">
    <property type="term" value="F:helicase activity"/>
    <property type="evidence" value="ECO:0007669"/>
    <property type="project" value="UniProtKB-KW"/>
</dbReference>
<sequence length="399" mass="45786">MSAITPTETSTQTELIDSQLARAGWSKQRKMLLEEVLLQVATPDQPYGKDQFADYVLLGSDGKPLAVVEAKRTSRDELAGKRQAADYAEAIKAKTGIDPFIFLTNGKEIQFWDRDRYPPRKIAGFYSRDDLERLKHQKQYALPVSEVTINTEIAGRDYQNEAIRWVTEGIDAAKRKFLLVMATGTGKTRTTIALVDTLLRAKRVQKVLFLADRRELARQAMSEFKTHLPNESLSRIEGGATSGARIQFATYPSMMQVYQRLSVGCCFTNWFHPYLRHPNGSVSLGYDWHTASITFSTFEPVDAPKAANLDRLLNLTERWTREFKAEHLKQRRKLMERERRRLEKGRARQTHDEIEDYFQTELQELSAAEPHYEVYQVLFNAILEPYRLAALKSELEAVS</sequence>
<comment type="caution">
    <text evidence="2">The sequence shown here is derived from an EMBL/GenBank/DDBJ whole genome shotgun (WGS) entry which is preliminary data.</text>
</comment>
<feature type="domain" description="Helicase ATP-binding" evidence="1">
    <location>
        <begin position="168"/>
        <end position="270"/>
    </location>
</feature>
<dbReference type="InterPro" id="IPR027417">
    <property type="entry name" value="P-loop_NTPase"/>
</dbReference>